<keyword evidence="5" id="KW-0106">Calcium</keyword>
<keyword evidence="7" id="KW-0325">Glycoprotein</keyword>
<dbReference type="Proteomes" id="UP000789390">
    <property type="component" value="Unassembled WGS sequence"/>
</dbReference>
<accession>A0A8J2RTK7</accession>
<dbReference type="SMART" id="SM00211">
    <property type="entry name" value="TY"/>
    <property type="match status" value="2"/>
</dbReference>
<dbReference type="PROSITE" id="PS50222">
    <property type="entry name" value="EF_HAND_2"/>
    <property type="match status" value="1"/>
</dbReference>
<feature type="compositionally biased region" description="Low complexity" evidence="9">
    <location>
        <begin position="66"/>
        <end position="79"/>
    </location>
</feature>
<feature type="region of interest" description="Disordered" evidence="9">
    <location>
        <begin position="617"/>
        <end position="639"/>
    </location>
</feature>
<evidence type="ECO:0000256" key="10">
    <source>
        <dbReference type="SAM" id="SignalP"/>
    </source>
</evidence>
<feature type="disulfide bond" evidence="8">
    <location>
        <begin position="186"/>
        <end position="206"/>
    </location>
</feature>
<evidence type="ECO:0000259" key="11">
    <source>
        <dbReference type="PROSITE" id="PS50222"/>
    </source>
</evidence>
<dbReference type="SMART" id="SM00280">
    <property type="entry name" value="KAZAL"/>
    <property type="match status" value="1"/>
</dbReference>
<dbReference type="GO" id="GO:0030198">
    <property type="term" value="P:extracellular matrix organization"/>
    <property type="evidence" value="ECO:0007669"/>
    <property type="project" value="TreeGrafter"/>
</dbReference>
<evidence type="ECO:0000256" key="9">
    <source>
        <dbReference type="SAM" id="MobiDB-lite"/>
    </source>
</evidence>
<dbReference type="Gene3D" id="3.30.60.30">
    <property type="match status" value="1"/>
</dbReference>
<feature type="signal peptide" evidence="10">
    <location>
        <begin position="1"/>
        <end position="22"/>
    </location>
</feature>
<feature type="region of interest" description="Disordered" evidence="9">
    <location>
        <begin position="54"/>
        <end position="82"/>
    </location>
</feature>
<protein>
    <recommendedName>
        <fullName evidence="16">SPARC-related modular calcium-binding protein 1</fullName>
    </recommendedName>
</protein>
<dbReference type="PROSITE" id="PS00484">
    <property type="entry name" value="THYROGLOBULIN_1_1"/>
    <property type="match status" value="1"/>
</dbReference>
<reference evidence="14" key="1">
    <citation type="submission" date="2021-11" db="EMBL/GenBank/DDBJ databases">
        <authorList>
            <person name="Schell T."/>
        </authorList>
    </citation>
    <scope>NUCLEOTIDE SEQUENCE</scope>
    <source>
        <strain evidence="14">M5</strain>
    </source>
</reference>
<dbReference type="OrthoDB" id="5986054at2759"/>
<dbReference type="InterPro" id="IPR011992">
    <property type="entry name" value="EF-hand-dom_pair"/>
</dbReference>
<feature type="compositionally biased region" description="Polar residues" evidence="9">
    <location>
        <begin position="54"/>
        <end position="65"/>
    </location>
</feature>
<dbReference type="GO" id="GO:0050840">
    <property type="term" value="F:extracellular matrix binding"/>
    <property type="evidence" value="ECO:0007669"/>
    <property type="project" value="TreeGrafter"/>
</dbReference>
<dbReference type="CDD" id="cd00104">
    <property type="entry name" value="KAZAL_FS"/>
    <property type="match status" value="1"/>
</dbReference>
<dbReference type="CDD" id="cd00191">
    <property type="entry name" value="TY"/>
    <property type="match status" value="2"/>
</dbReference>
<comment type="subcellular location">
    <subcellularLocation>
        <location evidence="1">Secreted</location>
    </subcellularLocation>
</comment>
<organism evidence="14 15">
    <name type="scientific">Daphnia galeata</name>
    <dbReference type="NCBI Taxonomy" id="27404"/>
    <lineage>
        <taxon>Eukaryota</taxon>
        <taxon>Metazoa</taxon>
        <taxon>Ecdysozoa</taxon>
        <taxon>Arthropoda</taxon>
        <taxon>Crustacea</taxon>
        <taxon>Branchiopoda</taxon>
        <taxon>Diplostraca</taxon>
        <taxon>Cladocera</taxon>
        <taxon>Anomopoda</taxon>
        <taxon>Daphniidae</taxon>
        <taxon>Daphnia</taxon>
    </lineage>
</organism>
<evidence type="ECO:0000259" key="12">
    <source>
        <dbReference type="PROSITE" id="PS51162"/>
    </source>
</evidence>
<feature type="domain" description="Thyroglobulin type-1" evidence="12">
    <location>
        <begin position="95"/>
        <end position="206"/>
    </location>
</feature>
<keyword evidence="6 8" id="KW-1015">Disulfide bond</keyword>
<dbReference type="Pfam" id="PF10591">
    <property type="entry name" value="SPARC_Ca_bdg"/>
    <property type="match status" value="2"/>
</dbReference>
<evidence type="ECO:0000313" key="15">
    <source>
        <dbReference type="Proteomes" id="UP000789390"/>
    </source>
</evidence>
<dbReference type="GO" id="GO:0005604">
    <property type="term" value="C:basement membrane"/>
    <property type="evidence" value="ECO:0007669"/>
    <property type="project" value="TreeGrafter"/>
</dbReference>
<evidence type="ECO:0000256" key="8">
    <source>
        <dbReference type="PROSITE-ProRule" id="PRU00500"/>
    </source>
</evidence>
<evidence type="ECO:0000313" key="14">
    <source>
        <dbReference type="EMBL" id="CAH0108203.1"/>
    </source>
</evidence>
<keyword evidence="15" id="KW-1185">Reference proteome</keyword>
<comment type="caution">
    <text evidence="14">The sequence shown here is derived from an EMBL/GenBank/DDBJ whole genome shotgun (WGS) entry which is preliminary data.</text>
</comment>
<evidence type="ECO:0000256" key="7">
    <source>
        <dbReference type="ARBA" id="ARBA00023180"/>
    </source>
</evidence>
<keyword evidence="2" id="KW-0964">Secreted</keyword>
<proteinExistence type="predicted"/>
<evidence type="ECO:0000256" key="6">
    <source>
        <dbReference type="ARBA" id="ARBA00023157"/>
    </source>
</evidence>
<keyword evidence="3 10" id="KW-0732">Signal</keyword>
<dbReference type="InterPro" id="IPR000716">
    <property type="entry name" value="Thyroglobulin_1"/>
</dbReference>
<evidence type="ECO:0000256" key="2">
    <source>
        <dbReference type="ARBA" id="ARBA00022525"/>
    </source>
</evidence>
<dbReference type="Gene3D" id="4.10.800.10">
    <property type="entry name" value="Thyroglobulin type-1"/>
    <property type="match status" value="2"/>
</dbReference>
<dbReference type="InterPro" id="IPR019577">
    <property type="entry name" value="SPARC/Testican_Ca-bd-dom"/>
</dbReference>
<dbReference type="InterPro" id="IPR002350">
    <property type="entry name" value="Kazal_dom"/>
</dbReference>
<dbReference type="GO" id="GO:0005509">
    <property type="term" value="F:calcium ion binding"/>
    <property type="evidence" value="ECO:0007669"/>
    <property type="project" value="InterPro"/>
</dbReference>
<name>A0A8J2RTK7_9CRUS</name>
<dbReference type="PANTHER" id="PTHR12352">
    <property type="entry name" value="SECRETED MODULAR CALCIUM-BINDING PROTEIN"/>
    <property type="match status" value="1"/>
</dbReference>
<evidence type="ECO:0000259" key="13">
    <source>
        <dbReference type="PROSITE" id="PS51465"/>
    </source>
</evidence>
<dbReference type="PROSITE" id="PS51465">
    <property type="entry name" value="KAZAL_2"/>
    <property type="match status" value="1"/>
</dbReference>
<dbReference type="SUPFAM" id="SSF57610">
    <property type="entry name" value="Thyroglobulin type-1 domain"/>
    <property type="match status" value="2"/>
</dbReference>
<gene>
    <name evidence="14" type="ORF">DGAL_LOCUS11572</name>
</gene>
<evidence type="ECO:0000256" key="3">
    <source>
        <dbReference type="ARBA" id="ARBA00022729"/>
    </source>
</evidence>
<dbReference type="InterPro" id="IPR002048">
    <property type="entry name" value="EF_hand_dom"/>
</dbReference>
<dbReference type="PROSITE" id="PS51162">
    <property type="entry name" value="THYROGLOBULIN_1_2"/>
    <property type="match status" value="2"/>
</dbReference>
<dbReference type="SUPFAM" id="SSF47473">
    <property type="entry name" value="EF-hand"/>
    <property type="match status" value="2"/>
</dbReference>
<feature type="chain" id="PRO_5035214315" description="SPARC-related modular calcium-binding protein 1" evidence="10">
    <location>
        <begin position="23"/>
        <end position="639"/>
    </location>
</feature>
<dbReference type="Pfam" id="PF00086">
    <property type="entry name" value="Thyroglobulin_1"/>
    <property type="match status" value="2"/>
</dbReference>
<keyword evidence="4" id="KW-0677">Repeat</keyword>
<dbReference type="InterPro" id="IPR018247">
    <property type="entry name" value="EF_Hand_1_Ca_BS"/>
</dbReference>
<dbReference type="InterPro" id="IPR051950">
    <property type="entry name" value="Dev_reg/Prot_inhib"/>
</dbReference>
<evidence type="ECO:0000256" key="1">
    <source>
        <dbReference type="ARBA" id="ARBA00004613"/>
    </source>
</evidence>
<feature type="compositionally biased region" description="Basic residues" evidence="9">
    <location>
        <begin position="200"/>
        <end position="210"/>
    </location>
</feature>
<evidence type="ECO:0000256" key="4">
    <source>
        <dbReference type="ARBA" id="ARBA00022737"/>
    </source>
</evidence>
<sequence length="639" mass="71288">MLLRNWCSLLFTFCWTWNMVSSHLPLVTKPPSMVSAECQTLTQQCGEELGLYNSGSNQSAGQRSASTTSTTTTTTTTSTPAVLEPVCGSDGRTYSSRCELQRARCEGHPVRVRNHGSCHEIDKRCLSERRLAQRTARRLNETHQAGGVGGLGKKSAPTGETFIPECNLDGRFAEIQCHQGTGYCWCVTPDGKPIPGSSIRHNKPNCKRQSKSSPSRRSPQGKKPRKGCTPGDKAAFNGHLIRLFTTEFNRLPTTPIPSTTAQMDGVTETAERRVMEWKFDQLDKNGDGQLIRREFRVLRRLVRKVVRPKRCAKNFPRLCDTDQDRKISRSEWSVCLGIGINRDSGEDSAAMDSRLSIRPDIDSLLWTKHSSITGLQEASSVEENEPVEANDCYSDREAAQEEVDHGAKGMYVPECTPDNKYQRVQCHKSAGYCWCANDETGKPIPGTSVQNSKPTNCDNLPAHVLNRPTPPPAPKENLKPVYRPLTAEEACTGKRKSRLQSDMVEFFKENLAAFLMNKTANNPNSIAGPDYNLPPRERVAKWQLQQLDANKNNVIDRQETRELRLLFKRSQKLRRCSKKLPAFCDTNADKRITADEWLHCLGVVKAEVSNIASPIIPVGGSSSGKRRGPNPLSTYLKDR</sequence>
<evidence type="ECO:0000256" key="5">
    <source>
        <dbReference type="ARBA" id="ARBA00022837"/>
    </source>
</evidence>
<dbReference type="AlphaFoldDB" id="A0A8J2RTK7"/>
<dbReference type="GO" id="GO:0005615">
    <property type="term" value="C:extracellular space"/>
    <property type="evidence" value="ECO:0007669"/>
    <property type="project" value="TreeGrafter"/>
</dbReference>
<dbReference type="GO" id="GO:0008201">
    <property type="term" value="F:heparin binding"/>
    <property type="evidence" value="ECO:0007669"/>
    <property type="project" value="TreeGrafter"/>
</dbReference>
<evidence type="ECO:0008006" key="16">
    <source>
        <dbReference type="Google" id="ProtNLM"/>
    </source>
</evidence>
<feature type="domain" description="Thyroglobulin type-1" evidence="12">
    <location>
        <begin position="389"/>
        <end position="457"/>
    </location>
</feature>
<feature type="region of interest" description="Disordered" evidence="9">
    <location>
        <begin position="196"/>
        <end position="234"/>
    </location>
</feature>
<dbReference type="CDD" id="cd16234">
    <property type="entry name" value="EFh_SPARC_SMOC"/>
    <property type="match status" value="1"/>
</dbReference>
<dbReference type="Pfam" id="PF07648">
    <property type="entry name" value="Kazal_2"/>
    <property type="match status" value="1"/>
</dbReference>
<dbReference type="InterPro" id="IPR036857">
    <property type="entry name" value="Thyroglobulin_1_sf"/>
</dbReference>
<dbReference type="PANTHER" id="PTHR12352:SF3">
    <property type="entry name" value="NIDOGEN-2"/>
    <property type="match status" value="1"/>
</dbReference>
<feature type="domain" description="EF-hand" evidence="11">
    <location>
        <begin position="270"/>
        <end position="305"/>
    </location>
</feature>
<dbReference type="EMBL" id="CAKKLH010000281">
    <property type="protein sequence ID" value="CAH0108203.1"/>
    <property type="molecule type" value="Genomic_DNA"/>
</dbReference>
<feature type="disulfide bond" evidence="8">
    <location>
        <begin position="426"/>
        <end position="433"/>
    </location>
</feature>
<dbReference type="Gene3D" id="1.10.238.10">
    <property type="entry name" value="EF-hand"/>
    <property type="match status" value="2"/>
</dbReference>
<feature type="domain" description="Kazal-like" evidence="13">
    <location>
        <begin position="80"/>
        <end position="120"/>
    </location>
</feature>
<feature type="disulfide bond" evidence="8">
    <location>
        <begin position="177"/>
        <end position="184"/>
    </location>
</feature>
<dbReference type="PROSITE" id="PS00018">
    <property type="entry name" value="EF_HAND_1"/>
    <property type="match status" value="2"/>
</dbReference>
<comment type="caution">
    <text evidence="8">Lacks conserved residue(s) required for the propagation of feature annotation.</text>
</comment>